<dbReference type="Proteomes" id="UP001596011">
    <property type="component" value="Unassembled WGS sequence"/>
</dbReference>
<sequence length="128" mass="14152">MRTWPEAPARADVEAVVRDYFDLLRAGQVDDAAQLVDHTPVPHVLRSLWKGSVGTTLDEGLGSGLPADAWSTDLSWLGELHLGDFSWGDSNHFYVEIVYRAQVSELSLGFWVKPLDDGWAVSGPSTLW</sequence>
<evidence type="ECO:0000313" key="2">
    <source>
        <dbReference type="Proteomes" id="UP001596011"/>
    </source>
</evidence>
<comment type="caution">
    <text evidence="1">The sequence shown here is derived from an EMBL/GenBank/DDBJ whole genome shotgun (WGS) entry which is preliminary data.</text>
</comment>
<protein>
    <recommendedName>
        <fullName evidence="3">Nuclear transport factor 2 family protein</fullName>
    </recommendedName>
</protein>
<gene>
    <name evidence="1" type="ORF">ACFO6V_22845</name>
</gene>
<evidence type="ECO:0008006" key="3">
    <source>
        <dbReference type="Google" id="ProtNLM"/>
    </source>
</evidence>
<evidence type="ECO:0000313" key="1">
    <source>
        <dbReference type="EMBL" id="MFC4631104.1"/>
    </source>
</evidence>
<dbReference type="EMBL" id="JBHSFI010000008">
    <property type="protein sequence ID" value="MFC4631104.1"/>
    <property type="molecule type" value="Genomic_DNA"/>
</dbReference>
<name>A0ABV9HME5_9MICO</name>
<reference evidence="2" key="1">
    <citation type="journal article" date="2019" name="Int. J. Syst. Evol. Microbiol.">
        <title>The Global Catalogue of Microorganisms (GCM) 10K type strain sequencing project: providing services to taxonomists for standard genome sequencing and annotation.</title>
        <authorList>
            <consortium name="The Broad Institute Genomics Platform"/>
            <consortium name="The Broad Institute Genome Sequencing Center for Infectious Disease"/>
            <person name="Wu L."/>
            <person name="Ma J."/>
        </authorList>
    </citation>
    <scope>NUCLEOTIDE SEQUENCE [LARGE SCALE GENOMIC DNA]</scope>
    <source>
        <strain evidence="2">CCUG 42722</strain>
    </source>
</reference>
<proteinExistence type="predicted"/>
<keyword evidence="2" id="KW-1185">Reference proteome</keyword>
<organism evidence="1 2">
    <name type="scientific">Promicromonospora alba</name>
    <dbReference type="NCBI Taxonomy" id="1616110"/>
    <lineage>
        <taxon>Bacteria</taxon>
        <taxon>Bacillati</taxon>
        <taxon>Actinomycetota</taxon>
        <taxon>Actinomycetes</taxon>
        <taxon>Micrococcales</taxon>
        <taxon>Promicromonosporaceae</taxon>
        <taxon>Promicromonospora</taxon>
    </lineage>
</organism>
<accession>A0ABV9HME5</accession>
<dbReference type="RefSeq" id="WP_377139858.1">
    <property type="nucleotide sequence ID" value="NZ_JBHSFI010000008.1"/>
</dbReference>